<keyword evidence="1" id="KW-0732">Signal</keyword>
<sequence length="55" mass="6360">MMLVLRSAVLFMISGRCSGRHDWCRLPSAWSTTIVWCLVWLQVIPSISHSKIWSL</sequence>
<evidence type="ECO:0000256" key="1">
    <source>
        <dbReference type="SAM" id="SignalP"/>
    </source>
</evidence>
<protein>
    <submittedName>
        <fullName evidence="2">Uncharacterized protein</fullName>
    </submittedName>
</protein>
<dbReference type="EMBL" id="CM026426">
    <property type="protein sequence ID" value="KAG0573931.1"/>
    <property type="molecule type" value="Genomic_DNA"/>
</dbReference>
<organism evidence="2 3">
    <name type="scientific">Ceratodon purpureus</name>
    <name type="common">Fire moss</name>
    <name type="synonym">Dicranum purpureum</name>
    <dbReference type="NCBI Taxonomy" id="3225"/>
    <lineage>
        <taxon>Eukaryota</taxon>
        <taxon>Viridiplantae</taxon>
        <taxon>Streptophyta</taxon>
        <taxon>Embryophyta</taxon>
        <taxon>Bryophyta</taxon>
        <taxon>Bryophytina</taxon>
        <taxon>Bryopsida</taxon>
        <taxon>Dicranidae</taxon>
        <taxon>Pseudoditrichales</taxon>
        <taxon>Ditrichaceae</taxon>
        <taxon>Ceratodon</taxon>
    </lineage>
</organism>
<evidence type="ECO:0000313" key="2">
    <source>
        <dbReference type="EMBL" id="KAG0573931.1"/>
    </source>
</evidence>
<accession>A0A8T0HT46</accession>
<gene>
    <name evidence="2" type="ORF">KC19_VG222400</name>
</gene>
<feature type="signal peptide" evidence="1">
    <location>
        <begin position="1"/>
        <end position="19"/>
    </location>
</feature>
<dbReference type="AlphaFoldDB" id="A0A8T0HT46"/>
<feature type="chain" id="PRO_5035852321" evidence="1">
    <location>
        <begin position="20"/>
        <end position="55"/>
    </location>
</feature>
<comment type="caution">
    <text evidence="2">The sequence shown here is derived from an EMBL/GenBank/DDBJ whole genome shotgun (WGS) entry which is preliminary data.</text>
</comment>
<proteinExistence type="predicted"/>
<reference evidence="2" key="1">
    <citation type="submission" date="2020-06" db="EMBL/GenBank/DDBJ databases">
        <title>WGS assembly of Ceratodon purpureus strain R40.</title>
        <authorList>
            <person name="Carey S.B."/>
            <person name="Jenkins J."/>
            <person name="Shu S."/>
            <person name="Lovell J.T."/>
            <person name="Sreedasyam A."/>
            <person name="Maumus F."/>
            <person name="Tiley G.P."/>
            <person name="Fernandez-Pozo N."/>
            <person name="Barry K."/>
            <person name="Chen C."/>
            <person name="Wang M."/>
            <person name="Lipzen A."/>
            <person name="Daum C."/>
            <person name="Saski C.A."/>
            <person name="Payton A.C."/>
            <person name="Mcbreen J.C."/>
            <person name="Conrad R.E."/>
            <person name="Kollar L.M."/>
            <person name="Olsson S."/>
            <person name="Huttunen S."/>
            <person name="Landis J.B."/>
            <person name="Wickett N.J."/>
            <person name="Johnson M.G."/>
            <person name="Rensing S.A."/>
            <person name="Grimwood J."/>
            <person name="Schmutz J."/>
            <person name="Mcdaniel S.F."/>
        </authorList>
    </citation>
    <scope>NUCLEOTIDE SEQUENCE</scope>
    <source>
        <strain evidence="2">R40</strain>
    </source>
</reference>
<evidence type="ECO:0000313" key="3">
    <source>
        <dbReference type="Proteomes" id="UP000822688"/>
    </source>
</evidence>
<keyword evidence="3" id="KW-1185">Reference proteome</keyword>
<dbReference type="Proteomes" id="UP000822688">
    <property type="component" value="Chromosome V"/>
</dbReference>
<name>A0A8T0HT46_CERPU</name>